<dbReference type="Proteomes" id="UP001500620">
    <property type="component" value="Unassembled WGS sequence"/>
</dbReference>
<dbReference type="SUPFAM" id="SSF88946">
    <property type="entry name" value="Sigma2 domain of RNA polymerase sigma factors"/>
    <property type="match status" value="1"/>
</dbReference>
<name>A0ABP8DTP6_9ACTN</name>
<evidence type="ECO:0000256" key="2">
    <source>
        <dbReference type="ARBA" id="ARBA00023015"/>
    </source>
</evidence>
<dbReference type="InterPro" id="IPR039425">
    <property type="entry name" value="RNA_pol_sigma-70-like"/>
</dbReference>
<feature type="domain" description="RNA polymerase sigma factor 70 region 4 type 2" evidence="6">
    <location>
        <begin position="107"/>
        <end position="158"/>
    </location>
</feature>
<evidence type="ECO:0000256" key="4">
    <source>
        <dbReference type="ARBA" id="ARBA00023125"/>
    </source>
</evidence>
<dbReference type="Pfam" id="PF08281">
    <property type="entry name" value="Sigma70_r4_2"/>
    <property type="match status" value="1"/>
</dbReference>
<organism evidence="7 8">
    <name type="scientific">Dactylosporangium darangshiense</name>
    <dbReference type="NCBI Taxonomy" id="579108"/>
    <lineage>
        <taxon>Bacteria</taxon>
        <taxon>Bacillati</taxon>
        <taxon>Actinomycetota</taxon>
        <taxon>Actinomycetes</taxon>
        <taxon>Micromonosporales</taxon>
        <taxon>Micromonosporaceae</taxon>
        <taxon>Dactylosporangium</taxon>
    </lineage>
</organism>
<evidence type="ECO:0000259" key="6">
    <source>
        <dbReference type="Pfam" id="PF08281"/>
    </source>
</evidence>
<evidence type="ECO:0000313" key="8">
    <source>
        <dbReference type="Proteomes" id="UP001500620"/>
    </source>
</evidence>
<comment type="similarity">
    <text evidence="1">Belongs to the sigma-70 factor family. ECF subfamily.</text>
</comment>
<keyword evidence="2" id="KW-0805">Transcription regulation</keyword>
<keyword evidence="4" id="KW-0238">DNA-binding</keyword>
<dbReference type="InterPro" id="IPR013325">
    <property type="entry name" value="RNA_pol_sigma_r2"/>
</dbReference>
<dbReference type="InterPro" id="IPR013249">
    <property type="entry name" value="RNA_pol_sigma70_r4_t2"/>
</dbReference>
<dbReference type="SUPFAM" id="SSF88659">
    <property type="entry name" value="Sigma3 and sigma4 domains of RNA polymerase sigma factors"/>
    <property type="match status" value="1"/>
</dbReference>
<dbReference type="Gene3D" id="1.10.10.10">
    <property type="entry name" value="Winged helix-like DNA-binding domain superfamily/Winged helix DNA-binding domain"/>
    <property type="match status" value="1"/>
</dbReference>
<evidence type="ECO:0000256" key="5">
    <source>
        <dbReference type="ARBA" id="ARBA00023163"/>
    </source>
</evidence>
<evidence type="ECO:0000313" key="7">
    <source>
        <dbReference type="EMBL" id="GAA4263342.1"/>
    </source>
</evidence>
<gene>
    <name evidence="7" type="ORF">GCM10022255_107030</name>
</gene>
<evidence type="ECO:0000256" key="1">
    <source>
        <dbReference type="ARBA" id="ARBA00010641"/>
    </source>
</evidence>
<dbReference type="Gene3D" id="1.10.1740.10">
    <property type="match status" value="1"/>
</dbReference>
<dbReference type="EMBL" id="BAABAT010000067">
    <property type="protein sequence ID" value="GAA4263342.1"/>
    <property type="molecule type" value="Genomic_DNA"/>
</dbReference>
<keyword evidence="3" id="KW-0731">Sigma factor</keyword>
<accession>A0ABP8DTP6</accession>
<comment type="caution">
    <text evidence="7">The sequence shown here is derived from an EMBL/GenBank/DDBJ whole genome shotgun (WGS) entry which is preliminary data.</text>
</comment>
<dbReference type="InterPro" id="IPR013324">
    <property type="entry name" value="RNA_pol_sigma_r3/r4-like"/>
</dbReference>
<dbReference type="CDD" id="cd06171">
    <property type="entry name" value="Sigma70_r4"/>
    <property type="match status" value="1"/>
</dbReference>
<dbReference type="NCBIfam" id="TIGR02937">
    <property type="entry name" value="sigma70-ECF"/>
    <property type="match status" value="1"/>
</dbReference>
<protein>
    <submittedName>
        <fullName evidence="7">SigE family RNA polymerase sigma factor</fullName>
    </submittedName>
</protein>
<sequence>MHDVDRGAALASLFDLHYTALLRLAAFLGADDAENIVAEAYCQLYRRWQQLRDPEAALPYLRSVVRNLTCMRLRRMQVVRKHTESITNPPTVASAESIAMMQDDQRVLIDALRRLALRQREALVLRHWLGLRESEIAAAMGISVGAVKSHTARGIATLAKAMEQRR</sequence>
<dbReference type="PANTHER" id="PTHR43133:SF50">
    <property type="entry name" value="ECF RNA POLYMERASE SIGMA FACTOR SIGM"/>
    <property type="match status" value="1"/>
</dbReference>
<keyword evidence="5" id="KW-0804">Transcription</keyword>
<reference evidence="8" key="1">
    <citation type="journal article" date="2019" name="Int. J. Syst. Evol. Microbiol.">
        <title>The Global Catalogue of Microorganisms (GCM) 10K type strain sequencing project: providing services to taxonomists for standard genome sequencing and annotation.</title>
        <authorList>
            <consortium name="The Broad Institute Genomics Platform"/>
            <consortium name="The Broad Institute Genome Sequencing Center for Infectious Disease"/>
            <person name="Wu L."/>
            <person name="Ma J."/>
        </authorList>
    </citation>
    <scope>NUCLEOTIDE SEQUENCE [LARGE SCALE GENOMIC DNA]</scope>
    <source>
        <strain evidence="8">JCM 17441</strain>
    </source>
</reference>
<evidence type="ECO:0000256" key="3">
    <source>
        <dbReference type="ARBA" id="ARBA00023082"/>
    </source>
</evidence>
<keyword evidence="8" id="KW-1185">Reference proteome</keyword>
<dbReference type="InterPro" id="IPR014284">
    <property type="entry name" value="RNA_pol_sigma-70_dom"/>
</dbReference>
<proteinExistence type="inferred from homology"/>
<dbReference type="InterPro" id="IPR036388">
    <property type="entry name" value="WH-like_DNA-bd_sf"/>
</dbReference>
<dbReference type="PANTHER" id="PTHR43133">
    <property type="entry name" value="RNA POLYMERASE ECF-TYPE SIGMA FACTO"/>
    <property type="match status" value="1"/>
</dbReference>